<protein>
    <submittedName>
        <fullName evidence="2">Uncharacterized protein</fullName>
    </submittedName>
</protein>
<keyword evidence="1" id="KW-0732">Signal</keyword>
<accession>A0A9W8RSN9</accession>
<organism evidence="2 3">
    <name type="scientific">Fusarium torreyae</name>
    <dbReference type="NCBI Taxonomy" id="1237075"/>
    <lineage>
        <taxon>Eukaryota</taxon>
        <taxon>Fungi</taxon>
        <taxon>Dikarya</taxon>
        <taxon>Ascomycota</taxon>
        <taxon>Pezizomycotina</taxon>
        <taxon>Sordariomycetes</taxon>
        <taxon>Hypocreomycetidae</taxon>
        <taxon>Hypocreales</taxon>
        <taxon>Nectriaceae</taxon>
        <taxon>Fusarium</taxon>
    </lineage>
</organism>
<dbReference type="Proteomes" id="UP001152049">
    <property type="component" value="Unassembled WGS sequence"/>
</dbReference>
<comment type="caution">
    <text evidence="2">The sequence shown here is derived from an EMBL/GenBank/DDBJ whole genome shotgun (WGS) entry which is preliminary data.</text>
</comment>
<reference evidence="2" key="1">
    <citation type="submission" date="2022-09" db="EMBL/GenBank/DDBJ databases">
        <title>Fusarium specimens isolated from Avocado Roots.</title>
        <authorList>
            <person name="Stajich J."/>
            <person name="Roper C."/>
            <person name="Heimlech-Rivalta G."/>
        </authorList>
    </citation>
    <scope>NUCLEOTIDE SEQUENCE</scope>
    <source>
        <strain evidence="2">CF00136</strain>
    </source>
</reference>
<dbReference type="Pfam" id="PF11578">
    <property type="entry name" value="DUF3237"/>
    <property type="match status" value="1"/>
</dbReference>
<proteinExistence type="predicted"/>
<evidence type="ECO:0000313" key="3">
    <source>
        <dbReference type="Proteomes" id="UP001152049"/>
    </source>
</evidence>
<dbReference type="OrthoDB" id="3426753at2759"/>
<evidence type="ECO:0000313" key="2">
    <source>
        <dbReference type="EMBL" id="KAJ4251858.1"/>
    </source>
</evidence>
<sequence>MRITLVQALFVHLGLGLSLDGLTRRTSDAIGVYNIPEATSFLQLDLAISIPSNVSTPDGVTALAPNAKGGKTSGAFEAEILPVGAAYERVTENQAGENSFYNNRYIFQTASNETISLEVDAILKYENNALHGFGFGKFATTIPDFFHLNYNSYLVEVSADFTTGEAAGQVFALKSGGRRDGKPINALLPPGGS</sequence>
<feature type="chain" id="PRO_5040822404" evidence="1">
    <location>
        <begin position="17"/>
        <end position="193"/>
    </location>
</feature>
<evidence type="ECO:0000256" key="1">
    <source>
        <dbReference type="SAM" id="SignalP"/>
    </source>
</evidence>
<feature type="signal peptide" evidence="1">
    <location>
        <begin position="1"/>
        <end position="16"/>
    </location>
</feature>
<name>A0A9W8RSN9_9HYPO</name>
<keyword evidence="3" id="KW-1185">Reference proteome</keyword>
<dbReference type="EMBL" id="JAOQAZ010000027">
    <property type="protein sequence ID" value="KAJ4251858.1"/>
    <property type="molecule type" value="Genomic_DNA"/>
</dbReference>
<gene>
    <name evidence="2" type="ORF">NW762_011155</name>
</gene>
<dbReference type="AlphaFoldDB" id="A0A9W8RSN9"/>